<accession>A0A411DAJ6</accession>
<feature type="transmembrane region" description="Helical" evidence="1">
    <location>
        <begin position="12"/>
        <end position="31"/>
    </location>
</feature>
<keyword evidence="1" id="KW-0812">Transmembrane</keyword>
<dbReference type="EMBL" id="MG584728">
    <property type="protein sequence ID" value="QAY82232.1"/>
    <property type="molecule type" value="Genomic_DNA"/>
</dbReference>
<organism evidence="2">
    <name type="scientific">Halyziini sp. HA</name>
    <dbReference type="NCBI Taxonomy" id="2511224"/>
    <lineage>
        <taxon>Eukaryota</taxon>
        <taxon>Metazoa</taxon>
        <taxon>Ecdysozoa</taxon>
        <taxon>Arthropoda</taxon>
        <taxon>Hexapoda</taxon>
        <taxon>Insecta</taxon>
        <taxon>Pterygota</taxon>
        <taxon>Neoptera</taxon>
        <taxon>Endopterygota</taxon>
        <taxon>Coleoptera</taxon>
        <taxon>Polyphaga</taxon>
        <taxon>Cucujiformia</taxon>
        <taxon>Coccinelloidea</taxon>
        <taxon>Coccinellidae</taxon>
        <taxon>Coccinellinae</taxon>
        <taxon>Halyziini</taxon>
    </lineage>
</organism>
<gene>
    <name evidence="2" type="primary">ATP8</name>
</gene>
<sequence>MPQAMPMYWLNLYLILTLIFLMIMIKMYFNYTKMPSYYNFKHMKKTHWKW</sequence>
<keyword evidence="1" id="KW-1133">Transmembrane helix</keyword>
<evidence type="ECO:0000313" key="2">
    <source>
        <dbReference type="EMBL" id="QAY82232.1"/>
    </source>
</evidence>
<evidence type="ECO:0000256" key="1">
    <source>
        <dbReference type="SAM" id="Phobius"/>
    </source>
</evidence>
<dbReference type="AlphaFoldDB" id="A0A411DAJ6"/>
<keyword evidence="1" id="KW-0472">Membrane</keyword>
<keyword evidence="2" id="KW-0496">Mitochondrion</keyword>
<geneLocation type="mitochondrion" evidence="2"/>
<protein>
    <submittedName>
        <fullName evidence="2">ATP synthase F0 subunit 8</fullName>
    </submittedName>
</protein>
<name>A0A411DAJ6_9CUCU</name>
<reference evidence="2" key="1">
    <citation type="submission" date="2017-11" db="EMBL/GenBank/DDBJ databases">
        <title>Adaptive evolution of mitochondrial genomes in ladybugs (Coleoptera: Coccinellidae).</title>
        <authorList>
            <person name="Zhang L."/>
            <person name="Wang X.-T."/>
            <person name="Yuan M.-L."/>
        </authorList>
    </citation>
    <scope>NUCLEOTIDE SEQUENCE</scope>
</reference>
<proteinExistence type="predicted"/>